<dbReference type="InterPro" id="IPR036291">
    <property type="entry name" value="NAD(P)-bd_dom_sf"/>
</dbReference>
<keyword evidence="1" id="KW-0560">Oxidoreductase</keyword>
<dbReference type="RefSeq" id="WP_272749549.1">
    <property type="nucleotide sequence ID" value="NZ_JAQQKX010000019.1"/>
</dbReference>
<dbReference type="InterPro" id="IPR051267">
    <property type="entry name" value="STEAP_metalloreductase"/>
</dbReference>
<comment type="caution">
    <text evidence="3">The sequence shown here is derived from an EMBL/GenBank/DDBJ whole genome shotgun (WGS) entry which is preliminary data.</text>
</comment>
<dbReference type="SUPFAM" id="SSF51735">
    <property type="entry name" value="NAD(P)-binding Rossmann-fold domains"/>
    <property type="match status" value="1"/>
</dbReference>
<sequence>MNVSVIGTGNMGSGLVTHLVKAGHEVFVLGRDAAKTEALAAATGATAVAADEIASADVVINATAYGDAVAALSAIPGLTGKIVVDISNPLTADYMGLTLGYSTSAAEEIAAAVPGITVVKAFNTILAQVLAAGATIGETTVPVFVAGDDADAKAKVIALVGSLGFAPVDAGGLKNARYLEPVAGLNIYLAYGAGHGVAIAPSWIGVNQD</sequence>
<accession>A0ABT5HY90</accession>
<gene>
    <name evidence="3" type="ORF">PQU92_17305</name>
</gene>
<keyword evidence="4" id="KW-1185">Reference proteome</keyword>
<dbReference type="EMBL" id="JAQQKX010000019">
    <property type="protein sequence ID" value="MDC7685045.1"/>
    <property type="molecule type" value="Genomic_DNA"/>
</dbReference>
<dbReference type="PANTHER" id="PTHR14239">
    <property type="entry name" value="DUDULIN-RELATED"/>
    <property type="match status" value="1"/>
</dbReference>
<protein>
    <submittedName>
        <fullName evidence="3">NAD(P)-binding domain-containing protein</fullName>
    </submittedName>
</protein>
<dbReference type="Proteomes" id="UP001214854">
    <property type="component" value="Unassembled WGS sequence"/>
</dbReference>
<feature type="domain" description="Pyrroline-5-carboxylate reductase catalytic N-terminal" evidence="2">
    <location>
        <begin position="3"/>
        <end position="89"/>
    </location>
</feature>
<dbReference type="PANTHER" id="PTHR14239:SF10">
    <property type="entry name" value="REDUCTASE"/>
    <property type="match status" value="1"/>
</dbReference>
<dbReference type="InterPro" id="IPR028939">
    <property type="entry name" value="P5C_Rdtase_cat_N"/>
</dbReference>
<evidence type="ECO:0000313" key="4">
    <source>
        <dbReference type="Proteomes" id="UP001214854"/>
    </source>
</evidence>
<proteinExistence type="predicted"/>
<evidence type="ECO:0000256" key="1">
    <source>
        <dbReference type="ARBA" id="ARBA00023002"/>
    </source>
</evidence>
<evidence type="ECO:0000313" key="3">
    <source>
        <dbReference type="EMBL" id="MDC7685045.1"/>
    </source>
</evidence>
<evidence type="ECO:0000259" key="2">
    <source>
        <dbReference type="Pfam" id="PF03807"/>
    </source>
</evidence>
<reference evidence="3 4" key="1">
    <citation type="submission" date="2023-01" db="EMBL/GenBank/DDBJ databases">
        <title>Novel species of the genus Asticcacaulis isolated from rivers.</title>
        <authorList>
            <person name="Lu H."/>
        </authorList>
    </citation>
    <scope>NUCLEOTIDE SEQUENCE [LARGE SCALE GENOMIC DNA]</scope>
    <source>
        <strain evidence="3 4">BYS171W</strain>
    </source>
</reference>
<dbReference type="Gene3D" id="3.40.50.720">
    <property type="entry name" value="NAD(P)-binding Rossmann-like Domain"/>
    <property type="match status" value="1"/>
</dbReference>
<organism evidence="3 4">
    <name type="scientific">Asticcacaulis aquaticus</name>
    <dbReference type="NCBI Taxonomy" id="2984212"/>
    <lineage>
        <taxon>Bacteria</taxon>
        <taxon>Pseudomonadati</taxon>
        <taxon>Pseudomonadota</taxon>
        <taxon>Alphaproteobacteria</taxon>
        <taxon>Caulobacterales</taxon>
        <taxon>Caulobacteraceae</taxon>
        <taxon>Asticcacaulis</taxon>
    </lineage>
</organism>
<name>A0ABT5HY90_9CAUL</name>
<dbReference type="Pfam" id="PF03807">
    <property type="entry name" value="F420_oxidored"/>
    <property type="match status" value="1"/>
</dbReference>